<gene>
    <name evidence="2" type="ORF">g.21624</name>
</gene>
<evidence type="ECO:0000313" key="2">
    <source>
        <dbReference type="EMBL" id="JAS99390.1"/>
    </source>
</evidence>
<feature type="signal peptide" evidence="1">
    <location>
        <begin position="1"/>
        <end position="21"/>
    </location>
</feature>
<dbReference type="AlphaFoldDB" id="A0A1B6JJM4"/>
<proteinExistence type="predicted"/>
<dbReference type="EMBL" id="GECU01008316">
    <property type="protein sequence ID" value="JAS99390.1"/>
    <property type="molecule type" value="Transcribed_RNA"/>
</dbReference>
<protein>
    <submittedName>
        <fullName evidence="2">Uncharacterized protein</fullName>
    </submittedName>
</protein>
<keyword evidence="1" id="KW-0732">Signal</keyword>
<accession>A0A1B6JJM4</accession>
<sequence length="198" mass="21912">MITKNLVLLLSFLYITTGTDGLLCPLRDDLTYFCKIGEVCCGQPDPRCCSTLTHKARTKVLTIKGLPISFLKEPYYFGGMNSSYNKHLPSLPKIDTKSFTLKGIDWDNSVPRETENPQFAAKLVKLFLAAVAAMFSIAIRLCVCSSCSNGSDKNTQQEPIMVAEGNERREPLMANTLAAIPLPYSPLNSPLNRPIYNV</sequence>
<feature type="chain" id="PRO_5008585971" evidence="1">
    <location>
        <begin position="22"/>
        <end position="198"/>
    </location>
</feature>
<name>A0A1B6JJM4_9HEMI</name>
<evidence type="ECO:0000256" key="1">
    <source>
        <dbReference type="SAM" id="SignalP"/>
    </source>
</evidence>
<organism evidence="2">
    <name type="scientific">Homalodisca liturata</name>
    <dbReference type="NCBI Taxonomy" id="320908"/>
    <lineage>
        <taxon>Eukaryota</taxon>
        <taxon>Metazoa</taxon>
        <taxon>Ecdysozoa</taxon>
        <taxon>Arthropoda</taxon>
        <taxon>Hexapoda</taxon>
        <taxon>Insecta</taxon>
        <taxon>Pterygota</taxon>
        <taxon>Neoptera</taxon>
        <taxon>Paraneoptera</taxon>
        <taxon>Hemiptera</taxon>
        <taxon>Auchenorrhyncha</taxon>
        <taxon>Membracoidea</taxon>
        <taxon>Cicadellidae</taxon>
        <taxon>Cicadellinae</taxon>
        <taxon>Proconiini</taxon>
        <taxon>Homalodisca</taxon>
    </lineage>
</organism>
<reference evidence="2" key="1">
    <citation type="submission" date="2015-11" db="EMBL/GenBank/DDBJ databases">
        <title>De novo transcriptome assembly of four potential Pierce s Disease insect vectors from Arizona vineyards.</title>
        <authorList>
            <person name="Tassone E.E."/>
        </authorList>
    </citation>
    <scope>NUCLEOTIDE SEQUENCE</scope>
</reference>